<reference evidence="2" key="1">
    <citation type="journal article" date="2022" name="Mol. Ecol. Resour.">
        <title>The genomes of chicory, endive, great burdock and yacon provide insights into Asteraceae palaeo-polyploidization history and plant inulin production.</title>
        <authorList>
            <person name="Fan W."/>
            <person name="Wang S."/>
            <person name="Wang H."/>
            <person name="Wang A."/>
            <person name="Jiang F."/>
            <person name="Liu H."/>
            <person name="Zhao H."/>
            <person name="Xu D."/>
            <person name="Zhang Y."/>
        </authorList>
    </citation>
    <scope>NUCLEOTIDE SEQUENCE [LARGE SCALE GENOMIC DNA]</scope>
    <source>
        <strain evidence="2">cv. Yunnan</strain>
    </source>
</reference>
<dbReference type="Proteomes" id="UP001056120">
    <property type="component" value="Linkage Group LG07"/>
</dbReference>
<dbReference type="EMBL" id="CM042024">
    <property type="protein sequence ID" value="KAI3810292.1"/>
    <property type="molecule type" value="Genomic_DNA"/>
</dbReference>
<gene>
    <name evidence="1" type="ORF">L1987_19904</name>
</gene>
<accession>A0ACB9IQC4</accession>
<proteinExistence type="predicted"/>
<evidence type="ECO:0000313" key="2">
    <source>
        <dbReference type="Proteomes" id="UP001056120"/>
    </source>
</evidence>
<keyword evidence="2" id="KW-1185">Reference proteome</keyword>
<name>A0ACB9IQC4_9ASTR</name>
<evidence type="ECO:0000313" key="1">
    <source>
        <dbReference type="EMBL" id="KAI3810292.1"/>
    </source>
</evidence>
<reference evidence="1 2" key="2">
    <citation type="journal article" date="2022" name="Mol. Ecol. Resour.">
        <title>The genomes of chicory, endive, great burdock and yacon provide insights into Asteraceae paleo-polyploidization history and plant inulin production.</title>
        <authorList>
            <person name="Fan W."/>
            <person name="Wang S."/>
            <person name="Wang H."/>
            <person name="Wang A."/>
            <person name="Jiang F."/>
            <person name="Liu H."/>
            <person name="Zhao H."/>
            <person name="Xu D."/>
            <person name="Zhang Y."/>
        </authorList>
    </citation>
    <scope>NUCLEOTIDE SEQUENCE [LARGE SCALE GENOMIC DNA]</scope>
    <source>
        <strain evidence="2">cv. Yunnan</strain>
        <tissue evidence="1">Leaves</tissue>
    </source>
</reference>
<protein>
    <submittedName>
        <fullName evidence="1">Uncharacterized protein</fullName>
    </submittedName>
</protein>
<organism evidence="1 2">
    <name type="scientific">Smallanthus sonchifolius</name>
    <dbReference type="NCBI Taxonomy" id="185202"/>
    <lineage>
        <taxon>Eukaryota</taxon>
        <taxon>Viridiplantae</taxon>
        <taxon>Streptophyta</taxon>
        <taxon>Embryophyta</taxon>
        <taxon>Tracheophyta</taxon>
        <taxon>Spermatophyta</taxon>
        <taxon>Magnoliopsida</taxon>
        <taxon>eudicotyledons</taxon>
        <taxon>Gunneridae</taxon>
        <taxon>Pentapetalae</taxon>
        <taxon>asterids</taxon>
        <taxon>campanulids</taxon>
        <taxon>Asterales</taxon>
        <taxon>Asteraceae</taxon>
        <taxon>Asteroideae</taxon>
        <taxon>Heliantheae alliance</taxon>
        <taxon>Millerieae</taxon>
        <taxon>Smallanthus</taxon>
    </lineage>
</organism>
<comment type="caution">
    <text evidence="1">The sequence shown here is derived from an EMBL/GenBank/DDBJ whole genome shotgun (WGS) entry which is preliminary data.</text>
</comment>
<sequence>MGHSNHCLVNDVYPIDHKNLCLGRKLKALTVEIKKWRSIERNKGEKERLELEEKINRLELMVEVKELSQKERDRPRRN</sequence>